<dbReference type="InterPro" id="IPR029787">
    <property type="entry name" value="Nucleotide_cyclase"/>
</dbReference>
<keyword evidence="9" id="KW-0472">Membrane</keyword>
<dbReference type="FunFam" id="3.20.20.450:FF:000001">
    <property type="entry name" value="Cyclic di-GMP phosphodiesterase yahA"/>
    <property type="match status" value="1"/>
</dbReference>
<evidence type="ECO:0000259" key="10">
    <source>
        <dbReference type="PROSITE" id="PS50113"/>
    </source>
</evidence>
<keyword evidence="3" id="KW-0997">Cell inner membrane</keyword>
<keyword evidence="4" id="KW-0808">Transferase</keyword>
<dbReference type="GO" id="GO:0016740">
    <property type="term" value="F:transferase activity"/>
    <property type="evidence" value="ECO:0007669"/>
    <property type="project" value="UniProtKB-KW"/>
</dbReference>
<dbReference type="SMART" id="SM00091">
    <property type="entry name" value="PAS"/>
    <property type="match status" value="1"/>
</dbReference>
<dbReference type="InterPro" id="IPR035919">
    <property type="entry name" value="EAL_sf"/>
</dbReference>
<sequence>MCKSVRILLAEDDPEDIILIAGLIAQFQTYPEQRYELEQVETFEAVLQSLAQQQHQVYLLNSRLGQHSVLGLVHESIFDNYKGMILFLTDSPEEQAVFRLSGITCFSKADLTVSLLEYVIHALQEKQQLSMALDQLHQNEERYLLAFAGTGDGLWDWNLETNGIFFSPQWKRMLGHQETEIDSCPDAWLERIHPEDRYWVQRELTAHLEGLSWRFESEYRILHQDGSYRWVLSRGQVVRNALGKAIRFVGIQTDVTGLKHVEERLVHDALYDTLTGLPNRVFLMERLRSAGDLARCKPDYLFAVLFIDLDRFKMINDSLGHAIGDQLLSEISRRLLTCLRPNDTVARLGGDEFVVLLENIKIHDQVIMAAQKILQELSAPFNLEGREIFTSASIGITFSSIGFNRPDDLLRDADLAMYRAKTQGRGRYQIFHPRMHSSAVALLQMETDLRRAIERQELRLHYQPIVSLRTNRLVGFEALIRWQHPQQGLISPAKFVPIAEESGLINSIGEWVLREACRQMRQWQKQFPDWQPLTVNINLSSKQFTPYLVDQVYQILQETELAGEYLKLEITESVLMGHAESAITTLTQLKQLGIQLAIDDFGTGYSSLSYLHRFPIDTLKVDRSFIQRVDIDGEQLAIVRTIITLAWNLGMEVVAEGVETPKQLAQLRSLRCEYAQGYLFSQPRDVQAIETLLTQELEQGQFKPFGNRSV</sequence>
<feature type="domain" description="GGDEF" evidence="12">
    <location>
        <begin position="300"/>
        <end position="433"/>
    </location>
</feature>
<dbReference type="InterPro" id="IPR000160">
    <property type="entry name" value="GGDEF_dom"/>
</dbReference>
<dbReference type="SUPFAM" id="SSF141868">
    <property type="entry name" value="EAL domain-like"/>
    <property type="match status" value="1"/>
</dbReference>
<feature type="domain" description="EAL" evidence="11">
    <location>
        <begin position="442"/>
        <end position="697"/>
    </location>
</feature>
<keyword evidence="8" id="KW-1133">Transmembrane helix</keyword>
<dbReference type="InterPro" id="IPR001610">
    <property type="entry name" value="PAC"/>
</dbReference>
<evidence type="ECO:0000256" key="7">
    <source>
        <dbReference type="ARBA" id="ARBA00022741"/>
    </source>
</evidence>
<evidence type="ECO:0000259" key="12">
    <source>
        <dbReference type="PROSITE" id="PS50887"/>
    </source>
</evidence>
<dbReference type="InterPro" id="IPR011006">
    <property type="entry name" value="CheY-like_superfamily"/>
</dbReference>
<dbReference type="InterPro" id="IPR000700">
    <property type="entry name" value="PAS-assoc_C"/>
</dbReference>
<evidence type="ECO:0000256" key="4">
    <source>
        <dbReference type="ARBA" id="ARBA00022679"/>
    </source>
</evidence>
<evidence type="ECO:0000259" key="11">
    <source>
        <dbReference type="PROSITE" id="PS50883"/>
    </source>
</evidence>
<dbReference type="SMART" id="SM00267">
    <property type="entry name" value="GGDEF"/>
    <property type="match status" value="1"/>
</dbReference>
<evidence type="ECO:0000256" key="2">
    <source>
        <dbReference type="ARBA" id="ARBA00022475"/>
    </source>
</evidence>
<dbReference type="RefSeq" id="WP_316433331.1">
    <property type="nucleotide sequence ID" value="NZ_CP053586.1"/>
</dbReference>
<dbReference type="SMART" id="SM00086">
    <property type="entry name" value="PAC"/>
    <property type="match status" value="1"/>
</dbReference>
<dbReference type="PANTHER" id="PTHR44757:SF2">
    <property type="entry name" value="BIOFILM ARCHITECTURE MAINTENANCE PROTEIN MBAA"/>
    <property type="match status" value="1"/>
</dbReference>
<reference evidence="13" key="1">
    <citation type="submission" date="2020-05" db="EMBL/GenBank/DDBJ databases">
        <authorList>
            <person name="Zhu T."/>
            <person name="Keshari N."/>
            <person name="Lu X."/>
        </authorList>
    </citation>
    <scope>NUCLEOTIDE SEQUENCE</scope>
    <source>
        <strain evidence="13">NK1-12</strain>
    </source>
</reference>
<dbReference type="EMBL" id="CP053586">
    <property type="protein sequence ID" value="WNZ21970.1"/>
    <property type="molecule type" value="Genomic_DNA"/>
</dbReference>
<protein>
    <submittedName>
        <fullName evidence="13">EAL domain-containing protein</fullName>
    </submittedName>
</protein>
<dbReference type="CDD" id="cd00130">
    <property type="entry name" value="PAS"/>
    <property type="match status" value="1"/>
</dbReference>
<dbReference type="PROSITE" id="PS50113">
    <property type="entry name" value="PAC"/>
    <property type="match status" value="1"/>
</dbReference>
<dbReference type="GO" id="GO:0000166">
    <property type="term" value="F:nucleotide binding"/>
    <property type="evidence" value="ECO:0007669"/>
    <property type="project" value="UniProtKB-KW"/>
</dbReference>
<dbReference type="NCBIfam" id="TIGR00254">
    <property type="entry name" value="GGDEF"/>
    <property type="match status" value="1"/>
</dbReference>
<accession>A0AA96WBP5</accession>
<dbReference type="InterPro" id="IPR043128">
    <property type="entry name" value="Rev_trsase/Diguanyl_cyclase"/>
</dbReference>
<dbReference type="Gene3D" id="3.30.450.20">
    <property type="entry name" value="PAS domain"/>
    <property type="match status" value="1"/>
</dbReference>
<dbReference type="Gene3D" id="3.20.20.450">
    <property type="entry name" value="EAL domain"/>
    <property type="match status" value="1"/>
</dbReference>
<dbReference type="SUPFAM" id="SSF55073">
    <property type="entry name" value="Nucleotide cyclase"/>
    <property type="match status" value="1"/>
</dbReference>
<dbReference type="AlphaFoldDB" id="A0AA96WBP5"/>
<dbReference type="Pfam" id="PF00563">
    <property type="entry name" value="EAL"/>
    <property type="match status" value="1"/>
</dbReference>
<evidence type="ECO:0000256" key="8">
    <source>
        <dbReference type="ARBA" id="ARBA00022989"/>
    </source>
</evidence>
<name>A0AA96WBP5_9CYAN</name>
<dbReference type="Pfam" id="PF08447">
    <property type="entry name" value="PAS_3"/>
    <property type="match status" value="1"/>
</dbReference>
<dbReference type="Pfam" id="PF00990">
    <property type="entry name" value="GGDEF"/>
    <property type="match status" value="1"/>
</dbReference>
<keyword evidence="6" id="KW-0677">Repeat</keyword>
<dbReference type="CDD" id="cd01949">
    <property type="entry name" value="GGDEF"/>
    <property type="match status" value="1"/>
</dbReference>
<dbReference type="SUPFAM" id="SSF55785">
    <property type="entry name" value="PYP-like sensor domain (PAS domain)"/>
    <property type="match status" value="1"/>
</dbReference>
<evidence type="ECO:0000256" key="6">
    <source>
        <dbReference type="ARBA" id="ARBA00022737"/>
    </source>
</evidence>
<keyword evidence="7" id="KW-0547">Nucleotide-binding</keyword>
<dbReference type="FunFam" id="2.10.70.100:FF:000001">
    <property type="entry name" value="Sensory transduction histidine kinase"/>
    <property type="match status" value="1"/>
</dbReference>
<keyword evidence="5" id="KW-0812">Transmembrane</keyword>
<proteinExistence type="predicted"/>
<dbReference type="NCBIfam" id="TIGR00229">
    <property type="entry name" value="sensory_box"/>
    <property type="match status" value="1"/>
</dbReference>
<dbReference type="InterPro" id="IPR052155">
    <property type="entry name" value="Biofilm_reg_signaling"/>
</dbReference>
<evidence type="ECO:0000256" key="5">
    <source>
        <dbReference type="ARBA" id="ARBA00022692"/>
    </source>
</evidence>
<dbReference type="InterPro" id="IPR000014">
    <property type="entry name" value="PAS"/>
</dbReference>
<evidence type="ECO:0000256" key="3">
    <source>
        <dbReference type="ARBA" id="ARBA00022519"/>
    </source>
</evidence>
<evidence type="ECO:0000256" key="1">
    <source>
        <dbReference type="ARBA" id="ARBA00004429"/>
    </source>
</evidence>
<dbReference type="Gene3D" id="3.30.70.270">
    <property type="match status" value="1"/>
</dbReference>
<feature type="domain" description="PAC" evidence="10">
    <location>
        <begin position="215"/>
        <end position="267"/>
    </location>
</feature>
<dbReference type="InterPro" id="IPR001633">
    <property type="entry name" value="EAL_dom"/>
</dbReference>
<dbReference type="GO" id="GO:0005886">
    <property type="term" value="C:plasma membrane"/>
    <property type="evidence" value="ECO:0007669"/>
    <property type="project" value="UniProtKB-SubCell"/>
</dbReference>
<dbReference type="SMART" id="SM00052">
    <property type="entry name" value="EAL"/>
    <property type="match status" value="1"/>
</dbReference>
<comment type="subcellular location">
    <subcellularLocation>
        <location evidence="1">Cell inner membrane</location>
        <topology evidence="1">Multi-pass membrane protein</topology>
    </subcellularLocation>
</comment>
<dbReference type="PROSITE" id="PS50887">
    <property type="entry name" value="GGDEF"/>
    <property type="match status" value="1"/>
</dbReference>
<organism evidence="13">
    <name type="scientific">Leptolyngbya sp. NK1-12</name>
    <dbReference type="NCBI Taxonomy" id="2547451"/>
    <lineage>
        <taxon>Bacteria</taxon>
        <taxon>Bacillati</taxon>
        <taxon>Cyanobacteriota</taxon>
        <taxon>Cyanophyceae</taxon>
        <taxon>Leptolyngbyales</taxon>
        <taxon>Leptolyngbyaceae</taxon>
        <taxon>Leptolyngbya group</taxon>
        <taxon>Leptolyngbya</taxon>
    </lineage>
</organism>
<keyword evidence="2" id="KW-1003">Cell membrane</keyword>
<dbReference type="InterPro" id="IPR035965">
    <property type="entry name" value="PAS-like_dom_sf"/>
</dbReference>
<dbReference type="CDD" id="cd01948">
    <property type="entry name" value="EAL"/>
    <property type="match status" value="1"/>
</dbReference>
<evidence type="ECO:0000256" key="9">
    <source>
        <dbReference type="ARBA" id="ARBA00023136"/>
    </source>
</evidence>
<gene>
    <name evidence="13" type="ORF">HJG54_03210</name>
</gene>
<evidence type="ECO:0000313" key="13">
    <source>
        <dbReference type="EMBL" id="WNZ21970.1"/>
    </source>
</evidence>
<dbReference type="PANTHER" id="PTHR44757">
    <property type="entry name" value="DIGUANYLATE CYCLASE DGCP"/>
    <property type="match status" value="1"/>
</dbReference>
<dbReference type="InterPro" id="IPR013655">
    <property type="entry name" value="PAS_fold_3"/>
</dbReference>
<dbReference type="PROSITE" id="PS50883">
    <property type="entry name" value="EAL"/>
    <property type="match status" value="1"/>
</dbReference>
<dbReference type="SUPFAM" id="SSF52172">
    <property type="entry name" value="CheY-like"/>
    <property type="match status" value="1"/>
</dbReference>